<dbReference type="PROSITE" id="PS50110">
    <property type="entry name" value="RESPONSE_REGULATORY"/>
    <property type="match status" value="1"/>
</dbReference>
<evidence type="ECO:0000256" key="1">
    <source>
        <dbReference type="ARBA" id="ARBA00000085"/>
    </source>
</evidence>
<dbReference type="EMBL" id="FQUG01000002">
    <property type="protein sequence ID" value="SHE37349.1"/>
    <property type="molecule type" value="Genomic_DNA"/>
</dbReference>
<evidence type="ECO:0000313" key="12">
    <source>
        <dbReference type="EMBL" id="SHE37349.1"/>
    </source>
</evidence>
<feature type="domain" description="Histidine kinase" evidence="9">
    <location>
        <begin position="810"/>
        <end position="1033"/>
    </location>
</feature>
<dbReference type="InterPro" id="IPR005467">
    <property type="entry name" value="His_kinase_dom"/>
</dbReference>
<reference evidence="12 13" key="1">
    <citation type="submission" date="2016-11" db="EMBL/GenBank/DDBJ databases">
        <authorList>
            <person name="Jaros S."/>
            <person name="Januszkiewicz K."/>
            <person name="Wedrychowicz H."/>
        </authorList>
    </citation>
    <scope>NUCLEOTIDE SEQUENCE [LARGE SCALE GENOMIC DNA]</scope>
    <source>
        <strain evidence="12 13">DSM 10502</strain>
    </source>
</reference>
<dbReference type="InterPro" id="IPR036890">
    <property type="entry name" value="HATPase_C_sf"/>
</dbReference>
<evidence type="ECO:0000259" key="9">
    <source>
        <dbReference type="PROSITE" id="PS50109"/>
    </source>
</evidence>
<dbReference type="InterPro" id="IPR004358">
    <property type="entry name" value="Sig_transdc_His_kin-like_C"/>
</dbReference>
<dbReference type="Gene3D" id="3.30.450.20">
    <property type="entry name" value="PAS domain"/>
    <property type="match status" value="3"/>
</dbReference>
<dbReference type="SMART" id="SM00448">
    <property type="entry name" value="REC"/>
    <property type="match status" value="1"/>
</dbReference>
<dbReference type="Pfam" id="PF08448">
    <property type="entry name" value="PAS_4"/>
    <property type="match status" value="1"/>
</dbReference>
<gene>
    <name evidence="12" type="ORF">SAMN02745190_00300</name>
</gene>
<dbReference type="SMART" id="SM00091">
    <property type="entry name" value="PAS"/>
    <property type="match status" value="2"/>
</dbReference>
<dbReference type="EC" id="2.7.13.3" evidence="3"/>
<feature type="modified residue" description="4-aspartylphosphate" evidence="8">
    <location>
        <position position="1106"/>
    </location>
</feature>
<dbReference type="PANTHER" id="PTHR43047:SF66">
    <property type="entry name" value="HISKA"/>
    <property type="match status" value="1"/>
</dbReference>
<dbReference type="Pfam" id="PF13426">
    <property type="entry name" value="PAS_9"/>
    <property type="match status" value="1"/>
</dbReference>
<dbReference type="InterPro" id="IPR035965">
    <property type="entry name" value="PAS-like_dom_sf"/>
</dbReference>
<evidence type="ECO:0000259" key="10">
    <source>
        <dbReference type="PROSITE" id="PS50110"/>
    </source>
</evidence>
<evidence type="ECO:0000256" key="8">
    <source>
        <dbReference type="PROSITE-ProRule" id="PRU00169"/>
    </source>
</evidence>
<keyword evidence="5" id="KW-0808">Transferase</keyword>
<dbReference type="SUPFAM" id="SSF55874">
    <property type="entry name" value="ATPase domain of HSP90 chaperone/DNA topoisomerase II/histidine kinase"/>
    <property type="match status" value="1"/>
</dbReference>
<dbReference type="PRINTS" id="PR00344">
    <property type="entry name" value="BCTRLSENSOR"/>
</dbReference>
<dbReference type="Gene3D" id="3.30.565.10">
    <property type="entry name" value="Histidine kinase-like ATPase, C-terminal domain"/>
    <property type="match status" value="1"/>
</dbReference>
<keyword evidence="13" id="KW-1185">Reference proteome</keyword>
<dbReference type="OrthoDB" id="9805486at2"/>
<dbReference type="InterPro" id="IPR001610">
    <property type="entry name" value="PAC"/>
</dbReference>
<evidence type="ECO:0000256" key="2">
    <source>
        <dbReference type="ARBA" id="ARBA00004370"/>
    </source>
</evidence>
<dbReference type="InterPro" id="IPR003661">
    <property type="entry name" value="HisK_dim/P_dom"/>
</dbReference>
<dbReference type="InterPro" id="IPR000014">
    <property type="entry name" value="PAS"/>
</dbReference>
<dbReference type="InterPro" id="IPR011006">
    <property type="entry name" value="CheY-like_superfamily"/>
</dbReference>
<evidence type="ECO:0000256" key="7">
    <source>
        <dbReference type="ARBA" id="ARBA00023012"/>
    </source>
</evidence>
<dbReference type="InterPro" id="IPR003594">
    <property type="entry name" value="HATPase_dom"/>
</dbReference>
<dbReference type="InterPro" id="IPR013656">
    <property type="entry name" value="PAS_4"/>
</dbReference>
<feature type="domain" description="Response regulatory" evidence="10">
    <location>
        <begin position="1054"/>
        <end position="1175"/>
    </location>
</feature>
<evidence type="ECO:0000259" key="11">
    <source>
        <dbReference type="PROSITE" id="PS50112"/>
    </source>
</evidence>
<dbReference type="CDD" id="cd00082">
    <property type="entry name" value="HisKA"/>
    <property type="match status" value="1"/>
</dbReference>
<feature type="domain" description="PAS" evidence="11">
    <location>
        <begin position="262"/>
        <end position="338"/>
    </location>
</feature>
<evidence type="ECO:0000256" key="5">
    <source>
        <dbReference type="ARBA" id="ARBA00022679"/>
    </source>
</evidence>
<evidence type="ECO:0000256" key="4">
    <source>
        <dbReference type="ARBA" id="ARBA00022553"/>
    </source>
</evidence>
<proteinExistence type="predicted"/>
<sequence>MKSFEFSETERKLLEELPVAMCVFQRVGWKYHVLLVSDGYCQLLKLPRKSMRVTESGMDLMVYEEDMATLENMLSYVELHPDAVYPVRLRVRGADNRCLHLRFTGKPREPQNGVRLVYVSCVDVSAEEDMHRAQSRARERSDLLLEKVLSTTEAAIFWKDADRRFIGANRAFLDYYGFPSVQSILGKTDEDLGWNIEVDKFRDDEKKVLEGVSTYREFGHCIRKGEVRDIVASKAPLYEDGKIVGLVGSFEDVTQERRQQNENGRLTHILENVPAGLCMYQLFSGEFVCVFVNRYFTTMTGIPMEALGGEPVDAIHLFLEPEDREWLRKTLVEMDKSKRDETDGILHIRKKSGTGFGSFYVIVRRVIYAAGVRYYVSYTDVTEEKEMERKQKAERRVLERVLEKAHILVWEYNPETHKANFIKTAHFDSAMKIHGLDGDSVNVPESLINSIAPNDRKRYIEFYRAVQNGTSGSIDVELRIPDETEKRYERITYLVSHDADGKPVQWYGMSQNITAELRLIENYNREKMMLRKTSPENLFAKSRYNLTDNRMLVFWVKDNAKGVEITPDMNYDTVLEAMMESAMDEAERQKIKETLGRENVIRRHRDGEQTLSVEFKRKTLSNRLSWALATVNTFTLSDGSIEAFTYGYDITESVLSQKIMTLLEELDFDLIGVIDTESGRYFMHDTVAHPDESVRMWGGDLNEHIAELVRGHVPEAEINEALEAMSPEHVRSELRQNGSYEYAMNFEEDGQIHRKLVRFCYLDSKHNYVFLCRQDITKEYRRELERVQKLNAALQSAHQADEAKTMFLAGISHDMRTPLNGIIGFTRLALKTENMEHRLDYLKKIDSSGKLLLSFVNDVLELSRLDSGKNTMHPEEILLNSLIDEVVVPVRVSAEQKSVHFVTDIPQGMNVSAFVDKLKMQEVMLNLLSNAVKFTPEQGTVMFLFEILEEPIQGCNTRIVVQDTGIGVGHEFISKMFEPFMQEHNALTKNISGGTGLGLSIVKRIVDHMKGFIEVESEQGLGTKFTVLLPIEYREADVQDNVIRIEDVEFEGQRLLLCEDNMLNMEIAKTLLEDKGFIVDCAEDGVEGLQKYKEAGPDSYAGILMDIRMPRMNGYEAVECIRALDREDAKKVPIIAMTADAYPEDIQHCHDAGMNAHIAKPIDPEDMFRVLAKWCAK</sequence>
<dbReference type="Gene3D" id="1.10.287.130">
    <property type="match status" value="1"/>
</dbReference>
<dbReference type="SUPFAM" id="SSF47384">
    <property type="entry name" value="Homodimeric domain of signal transducing histidine kinase"/>
    <property type="match status" value="1"/>
</dbReference>
<organism evidence="12 13">
    <name type="scientific">Schwartzia succinivorans DSM 10502</name>
    <dbReference type="NCBI Taxonomy" id="1123243"/>
    <lineage>
        <taxon>Bacteria</taxon>
        <taxon>Bacillati</taxon>
        <taxon>Bacillota</taxon>
        <taxon>Negativicutes</taxon>
        <taxon>Selenomonadales</taxon>
        <taxon>Selenomonadaceae</taxon>
        <taxon>Schwartzia</taxon>
    </lineage>
</organism>
<dbReference type="AlphaFoldDB" id="A0A1M4SYS6"/>
<accession>A0A1M4SYS6</accession>
<dbReference type="Proteomes" id="UP000184404">
    <property type="component" value="Unassembled WGS sequence"/>
</dbReference>
<comment type="catalytic activity">
    <reaction evidence="1">
        <text>ATP + protein L-histidine = ADP + protein N-phospho-L-histidine.</text>
        <dbReference type="EC" id="2.7.13.3"/>
    </reaction>
</comment>
<dbReference type="SUPFAM" id="SSF55785">
    <property type="entry name" value="PYP-like sensor domain (PAS domain)"/>
    <property type="match status" value="4"/>
</dbReference>
<dbReference type="GO" id="GO:0005886">
    <property type="term" value="C:plasma membrane"/>
    <property type="evidence" value="ECO:0007669"/>
    <property type="project" value="TreeGrafter"/>
</dbReference>
<dbReference type="CDD" id="cd17546">
    <property type="entry name" value="REC_hyHK_CKI1_RcsC-like"/>
    <property type="match status" value="1"/>
</dbReference>
<dbReference type="RefSeq" id="WP_072934409.1">
    <property type="nucleotide sequence ID" value="NZ_FQUG01000002.1"/>
</dbReference>
<dbReference type="PROSITE" id="PS50109">
    <property type="entry name" value="HIS_KIN"/>
    <property type="match status" value="1"/>
</dbReference>
<dbReference type="Pfam" id="PF00512">
    <property type="entry name" value="HisKA"/>
    <property type="match status" value="1"/>
</dbReference>
<evidence type="ECO:0000256" key="3">
    <source>
        <dbReference type="ARBA" id="ARBA00012438"/>
    </source>
</evidence>
<dbReference type="NCBIfam" id="TIGR00229">
    <property type="entry name" value="sensory_box"/>
    <property type="match status" value="2"/>
</dbReference>
<evidence type="ECO:0000313" key="13">
    <source>
        <dbReference type="Proteomes" id="UP000184404"/>
    </source>
</evidence>
<dbReference type="SMART" id="SM00387">
    <property type="entry name" value="HATPase_c"/>
    <property type="match status" value="1"/>
</dbReference>
<dbReference type="GO" id="GO:0000155">
    <property type="term" value="F:phosphorelay sensor kinase activity"/>
    <property type="evidence" value="ECO:0007669"/>
    <property type="project" value="InterPro"/>
</dbReference>
<keyword evidence="7" id="KW-0902">Two-component regulatory system</keyword>
<dbReference type="SMART" id="SM00086">
    <property type="entry name" value="PAC"/>
    <property type="match status" value="3"/>
</dbReference>
<comment type="subcellular location">
    <subcellularLocation>
        <location evidence="2">Membrane</location>
    </subcellularLocation>
</comment>
<dbReference type="SMART" id="SM00388">
    <property type="entry name" value="HisKA"/>
    <property type="match status" value="1"/>
</dbReference>
<dbReference type="STRING" id="1123243.SAMN02745190_00300"/>
<dbReference type="PROSITE" id="PS50112">
    <property type="entry name" value="PAS"/>
    <property type="match status" value="1"/>
</dbReference>
<keyword evidence="6" id="KW-0418">Kinase</keyword>
<dbReference type="InterPro" id="IPR036097">
    <property type="entry name" value="HisK_dim/P_sf"/>
</dbReference>
<dbReference type="PANTHER" id="PTHR43047">
    <property type="entry name" value="TWO-COMPONENT HISTIDINE PROTEIN KINASE"/>
    <property type="match status" value="1"/>
</dbReference>
<dbReference type="Pfam" id="PF00072">
    <property type="entry name" value="Response_reg"/>
    <property type="match status" value="1"/>
</dbReference>
<dbReference type="GO" id="GO:0009927">
    <property type="term" value="F:histidine phosphotransfer kinase activity"/>
    <property type="evidence" value="ECO:0007669"/>
    <property type="project" value="TreeGrafter"/>
</dbReference>
<dbReference type="InterPro" id="IPR001789">
    <property type="entry name" value="Sig_transdc_resp-reg_receiver"/>
</dbReference>
<dbReference type="Pfam" id="PF02518">
    <property type="entry name" value="HATPase_c"/>
    <property type="match status" value="1"/>
</dbReference>
<dbReference type="FunFam" id="3.30.565.10:FF:000006">
    <property type="entry name" value="Sensor histidine kinase WalK"/>
    <property type="match status" value="1"/>
</dbReference>
<keyword evidence="4 8" id="KW-0597">Phosphoprotein</keyword>
<dbReference type="SUPFAM" id="SSF52172">
    <property type="entry name" value="CheY-like"/>
    <property type="match status" value="1"/>
</dbReference>
<protein>
    <recommendedName>
        <fullName evidence="3">histidine kinase</fullName>
        <ecNumber evidence="3">2.7.13.3</ecNumber>
    </recommendedName>
</protein>
<name>A0A1M4SYS6_9FIRM</name>
<evidence type="ECO:0000256" key="6">
    <source>
        <dbReference type="ARBA" id="ARBA00022777"/>
    </source>
</evidence>
<dbReference type="Gene3D" id="3.40.50.2300">
    <property type="match status" value="1"/>
</dbReference>